<gene>
    <name evidence="12" type="primary">rstB</name>
    <name evidence="12" type="ORF">GCM10010982_10240</name>
</gene>
<dbReference type="InterPro" id="IPR050980">
    <property type="entry name" value="2C_sensor_his_kinase"/>
</dbReference>
<dbReference type="SUPFAM" id="SSF47384">
    <property type="entry name" value="Homodimeric domain of signal transducing histidine kinase"/>
    <property type="match status" value="1"/>
</dbReference>
<dbReference type="PRINTS" id="PR00344">
    <property type="entry name" value="BCTRLSENSOR"/>
</dbReference>
<keyword evidence="9" id="KW-0067">ATP-binding</keyword>
<keyword evidence="8 12" id="KW-0418">Kinase</keyword>
<keyword evidence="5" id="KW-0597">Phosphoprotein</keyword>
<dbReference type="Pfam" id="PF00512">
    <property type="entry name" value="HisKA"/>
    <property type="match status" value="1"/>
</dbReference>
<evidence type="ECO:0000256" key="2">
    <source>
        <dbReference type="ARBA" id="ARBA00004651"/>
    </source>
</evidence>
<organism evidence="12 13">
    <name type="scientific">Bowmanella pacifica</name>
    <dbReference type="NCBI Taxonomy" id="502051"/>
    <lineage>
        <taxon>Bacteria</taxon>
        <taxon>Pseudomonadati</taxon>
        <taxon>Pseudomonadota</taxon>
        <taxon>Gammaproteobacteria</taxon>
        <taxon>Alteromonadales</taxon>
        <taxon>Alteromonadaceae</taxon>
        <taxon>Bowmanella</taxon>
    </lineage>
</organism>
<dbReference type="SMART" id="SM00387">
    <property type="entry name" value="HATPase_c"/>
    <property type="match status" value="1"/>
</dbReference>
<dbReference type="CDD" id="cd00082">
    <property type="entry name" value="HisKA"/>
    <property type="match status" value="1"/>
</dbReference>
<keyword evidence="10" id="KW-1133">Transmembrane helix</keyword>
<evidence type="ECO:0000256" key="6">
    <source>
        <dbReference type="ARBA" id="ARBA00022679"/>
    </source>
</evidence>
<keyword evidence="13" id="KW-1185">Reference proteome</keyword>
<evidence type="ECO:0000259" key="11">
    <source>
        <dbReference type="PROSITE" id="PS50109"/>
    </source>
</evidence>
<evidence type="ECO:0000256" key="8">
    <source>
        <dbReference type="ARBA" id="ARBA00022777"/>
    </source>
</evidence>
<dbReference type="InterPro" id="IPR003661">
    <property type="entry name" value="HisK_dim/P_dom"/>
</dbReference>
<evidence type="ECO:0000256" key="5">
    <source>
        <dbReference type="ARBA" id="ARBA00022553"/>
    </source>
</evidence>
<protein>
    <recommendedName>
        <fullName evidence="3">histidine kinase</fullName>
        <ecNumber evidence="3">2.7.13.3</ecNumber>
    </recommendedName>
</protein>
<dbReference type="PANTHER" id="PTHR44936">
    <property type="entry name" value="SENSOR PROTEIN CREC"/>
    <property type="match status" value="1"/>
</dbReference>
<dbReference type="Proteomes" id="UP000606935">
    <property type="component" value="Unassembled WGS sequence"/>
</dbReference>
<reference evidence="12" key="2">
    <citation type="submission" date="2020-09" db="EMBL/GenBank/DDBJ databases">
        <authorList>
            <person name="Sun Q."/>
            <person name="Zhou Y."/>
        </authorList>
    </citation>
    <scope>NUCLEOTIDE SEQUENCE</scope>
    <source>
        <strain evidence="12">CGMCC 1.7086</strain>
    </source>
</reference>
<dbReference type="Gene3D" id="1.10.287.130">
    <property type="match status" value="1"/>
</dbReference>
<dbReference type="InterPro" id="IPR036097">
    <property type="entry name" value="HisK_dim/P_sf"/>
</dbReference>
<dbReference type="InterPro" id="IPR004358">
    <property type="entry name" value="Sig_transdc_His_kin-like_C"/>
</dbReference>
<dbReference type="RefSeq" id="WP_188691157.1">
    <property type="nucleotide sequence ID" value="NZ_BMLS01000001.1"/>
</dbReference>
<dbReference type="GO" id="GO:0005886">
    <property type="term" value="C:plasma membrane"/>
    <property type="evidence" value="ECO:0007669"/>
    <property type="project" value="UniProtKB-SubCell"/>
</dbReference>
<dbReference type="InterPro" id="IPR005467">
    <property type="entry name" value="His_kinase_dom"/>
</dbReference>
<dbReference type="EMBL" id="BMLS01000001">
    <property type="protein sequence ID" value="GGO66320.1"/>
    <property type="molecule type" value="Genomic_DNA"/>
</dbReference>
<dbReference type="SUPFAM" id="SSF55874">
    <property type="entry name" value="ATPase domain of HSP90 chaperone/DNA topoisomerase II/histidine kinase"/>
    <property type="match status" value="1"/>
</dbReference>
<evidence type="ECO:0000256" key="4">
    <source>
        <dbReference type="ARBA" id="ARBA00022475"/>
    </source>
</evidence>
<accession>A0A918DH64</accession>
<dbReference type="Gene3D" id="3.30.565.10">
    <property type="entry name" value="Histidine kinase-like ATPase, C-terminal domain"/>
    <property type="match status" value="1"/>
</dbReference>
<dbReference type="EC" id="2.7.13.3" evidence="3"/>
<keyword evidence="7" id="KW-0547">Nucleotide-binding</keyword>
<dbReference type="PROSITE" id="PS50109">
    <property type="entry name" value="HIS_KIN"/>
    <property type="match status" value="1"/>
</dbReference>
<dbReference type="SMART" id="SM00388">
    <property type="entry name" value="HisKA"/>
    <property type="match status" value="1"/>
</dbReference>
<feature type="domain" description="Histidine kinase" evidence="11">
    <location>
        <begin position="204"/>
        <end position="410"/>
    </location>
</feature>
<evidence type="ECO:0000256" key="1">
    <source>
        <dbReference type="ARBA" id="ARBA00000085"/>
    </source>
</evidence>
<comment type="catalytic activity">
    <reaction evidence="1">
        <text>ATP + protein L-histidine = ADP + protein N-phospho-L-histidine.</text>
        <dbReference type="EC" id="2.7.13.3"/>
    </reaction>
</comment>
<sequence length="414" mass="46054">MGRLFVSLYLFIVLSLVGLAAVLDKVFLETDSQLDPWVAATAGFVAAHLHEPEQLNSHLQSFGLTADLLDMDSIAWPADMAAQLRKGQPIVLYDKNVGQQLYVLNAQGDLLQIYHPGGRPTLNVWLYSGLFFGLLAILLSLWIWPLWRDLSRLKDASNSLRQDGSLPELSVGSASALSGIVQSFNQLSDQIKQLLQNQRELTGAVAHEFRTPLSRLKFALAVEPPPGTAPWQAMSRDVEELERLVQEMLDYASMESVAPEMDYSLLPLAELIEGVVKRMQVNCPPHIQLELALKDCELLADGHFVQRALQNILQNAMRYAKRKIQVGIEEDDLQVRILIDDDGFGVGEADRQRIFEPFFRPDSGRDRKRGGAGLGLAIVSRIQQWHEGSCHVEGSPLGGARFVLCYPKPNKKGP</sequence>
<keyword evidence="10" id="KW-0472">Membrane</keyword>
<keyword evidence="10" id="KW-0812">Transmembrane</keyword>
<proteinExistence type="predicted"/>
<evidence type="ECO:0000256" key="7">
    <source>
        <dbReference type="ARBA" id="ARBA00022741"/>
    </source>
</evidence>
<evidence type="ECO:0000313" key="13">
    <source>
        <dbReference type="Proteomes" id="UP000606935"/>
    </source>
</evidence>
<dbReference type="PANTHER" id="PTHR44936:SF10">
    <property type="entry name" value="SENSOR PROTEIN RSTB"/>
    <property type="match status" value="1"/>
</dbReference>
<name>A0A918DH64_9ALTE</name>
<evidence type="ECO:0000313" key="12">
    <source>
        <dbReference type="EMBL" id="GGO66320.1"/>
    </source>
</evidence>
<reference evidence="12" key="1">
    <citation type="journal article" date="2014" name="Int. J. Syst. Evol. Microbiol.">
        <title>Complete genome sequence of Corynebacterium casei LMG S-19264T (=DSM 44701T), isolated from a smear-ripened cheese.</title>
        <authorList>
            <consortium name="US DOE Joint Genome Institute (JGI-PGF)"/>
            <person name="Walter F."/>
            <person name="Albersmeier A."/>
            <person name="Kalinowski J."/>
            <person name="Ruckert C."/>
        </authorList>
    </citation>
    <scope>NUCLEOTIDE SEQUENCE</scope>
    <source>
        <strain evidence="12">CGMCC 1.7086</strain>
    </source>
</reference>
<keyword evidence="6" id="KW-0808">Transferase</keyword>
<keyword evidence="4" id="KW-1003">Cell membrane</keyword>
<dbReference type="InterPro" id="IPR003594">
    <property type="entry name" value="HATPase_dom"/>
</dbReference>
<feature type="transmembrane region" description="Helical" evidence="10">
    <location>
        <begin position="124"/>
        <end position="144"/>
    </location>
</feature>
<dbReference type="Pfam" id="PF02518">
    <property type="entry name" value="HATPase_c"/>
    <property type="match status" value="1"/>
</dbReference>
<evidence type="ECO:0000256" key="10">
    <source>
        <dbReference type="SAM" id="Phobius"/>
    </source>
</evidence>
<dbReference type="GO" id="GO:0005524">
    <property type="term" value="F:ATP binding"/>
    <property type="evidence" value="ECO:0007669"/>
    <property type="project" value="UniProtKB-KW"/>
</dbReference>
<comment type="caution">
    <text evidence="12">The sequence shown here is derived from an EMBL/GenBank/DDBJ whole genome shotgun (WGS) entry which is preliminary data.</text>
</comment>
<comment type="subcellular location">
    <subcellularLocation>
        <location evidence="2">Cell membrane</location>
        <topology evidence="2">Multi-pass membrane protein</topology>
    </subcellularLocation>
</comment>
<dbReference type="GO" id="GO:0000155">
    <property type="term" value="F:phosphorelay sensor kinase activity"/>
    <property type="evidence" value="ECO:0007669"/>
    <property type="project" value="InterPro"/>
</dbReference>
<dbReference type="AlphaFoldDB" id="A0A918DH64"/>
<evidence type="ECO:0000256" key="3">
    <source>
        <dbReference type="ARBA" id="ARBA00012438"/>
    </source>
</evidence>
<dbReference type="InterPro" id="IPR036890">
    <property type="entry name" value="HATPase_C_sf"/>
</dbReference>
<evidence type="ECO:0000256" key="9">
    <source>
        <dbReference type="ARBA" id="ARBA00022840"/>
    </source>
</evidence>